<gene>
    <name evidence="2" type="ORF">D5R40_28775</name>
</gene>
<comment type="caution">
    <text evidence="2">The sequence shown here is derived from an EMBL/GenBank/DDBJ whole genome shotgun (WGS) entry which is preliminary data.</text>
</comment>
<dbReference type="OrthoDB" id="9779761at2"/>
<proteinExistence type="predicted"/>
<organism evidence="2 3">
    <name type="scientific">Okeania hirsuta</name>
    <dbReference type="NCBI Taxonomy" id="1458930"/>
    <lineage>
        <taxon>Bacteria</taxon>
        <taxon>Bacillati</taxon>
        <taxon>Cyanobacteriota</taxon>
        <taxon>Cyanophyceae</taxon>
        <taxon>Oscillatoriophycideae</taxon>
        <taxon>Oscillatoriales</taxon>
        <taxon>Microcoleaceae</taxon>
        <taxon>Okeania</taxon>
    </lineage>
</organism>
<evidence type="ECO:0000313" key="3">
    <source>
        <dbReference type="Proteomes" id="UP000269154"/>
    </source>
</evidence>
<feature type="domain" description="RRXRR" evidence="1">
    <location>
        <begin position="11"/>
        <end position="48"/>
    </location>
</feature>
<name>A0A3N6P1C9_9CYAN</name>
<protein>
    <recommendedName>
        <fullName evidence="1">RRXRR domain-containing protein</fullName>
    </recommendedName>
</protein>
<accession>A0A3N6P1C9</accession>
<keyword evidence="3" id="KW-1185">Reference proteome</keyword>
<dbReference type="InterPro" id="IPR025938">
    <property type="entry name" value="RRXRR_dom"/>
</dbReference>
<dbReference type="AlphaFoldDB" id="A0A3N6P1C9"/>
<sequence>MSRFTQVRLQPEQLIKYCPITELSQEIVRFDTQLMQSPEISGVEYQQGELHGYELREYLLENEYKYSEA</sequence>
<evidence type="ECO:0000313" key="2">
    <source>
        <dbReference type="EMBL" id="RQH25985.1"/>
    </source>
</evidence>
<dbReference type="Pfam" id="PF14239">
    <property type="entry name" value="RRXRR"/>
    <property type="match status" value="1"/>
</dbReference>
<dbReference type="Proteomes" id="UP000269154">
    <property type="component" value="Unassembled WGS sequence"/>
</dbReference>
<dbReference type="EMBL" id="RCBY01000288">
    <property type="protein sequence ID" value="RQH25985.1"/>
    <property type="molecule type" value="Genomic_DNA"/>
</dbReference>
<reference evidence="2 3" key="1">
    <citation type="journal article" date="2018" name="ACS Chem. Biol.">
        <title>Ketoreductase domain dysfunction expands chemodiversity: malyngamide biosynthesis in the cyanobacterium Okeania hirsuta.</title>
        <authorList>
            <person name="Moss N.A."/>
            <person name="Leao T."/>
            <person name="Rankin M."/>
            <person name="McCullough T.M."/>
            <person name="Qu P."/>
            <person name="Korobeynikov A."/>
            <person name="Smith J.L."/>
            <person name="Gerwick L."/>
            <person name="Gerwick W.H."/>
        </authorList>
    </citation>
    <scope>NUCLEOTIDE SEQUENCE [LARGE SCALE GENOMIC DNA]</scope>
    <source>
        <strain evidence="2 3">PAB10Feb10-1</strain>
    </source>
</reference>
<evidence type="ECO:0000259" key="1">
    <source>
        <dbReference type="Pfam" id="PF14239"/>
    </source>
</evidence>